<keyword evidence="2" id="KW-1185">Reference proteome</keyword>
<dbReference type="InterPro" id="IPR008949">
    <property type="entry name" value="Isoprenoid_synthase_dom_sf"/>
</dbReference>
<dbReference type="Pfam" id="PF07307">
    <property type="entry name" value="HEPPP_synt_1"/>
    <property type="match status" value="1"/>
</dbReference>
<proteinExistence type="predicted"/>
<organism evidence="1 2">
    <name type="scientific">Lysinibacillus odysseyi 34hs-1 = NBRC 100172</name>
    <dbReference type="NCBI Taxonomy" id="1220589"/>
    <lineage>
        <taxon>Bacteria</taxon>
        <taxon>Bacillati</taxon>
        <taxon>Bacillota</taxon>
        <taxon>Bacilli</taxon>
        <taxon>Bacillales</taxon>
        <taxon>Bacillaceae</taxon>
        <taxon>Lysinibacillus</taxon>
    </lineage>
</organism>
<comment type="caution">
    <text evidence="1">The sequence shown here is derived from an EMBL/GenBank/DDBJ whole genome shotgun (WGS) entry which is preliminary data.</text>
</comment>
<reference evidence="1 2" key="1">
    <citation type="submission" date="2014-02" db="EMBL/GenBank/DDBJ databases">
        <title>Draft genome sequence of Lysinibacillus odysseyi NBRC 100172.</title>
        <authorList>
            <person name="Zhang F."/>
            <person name="Wang G."/>
            <person name="Zhang L."/>
        </authorList>
    </citation>
    <scope>NUCLEOTIDE SEQUENCE [LARGE SCALE GENOMIC DNA]</scope>
    <source>
        <strain evidence="1 2">NBRC 100172</strain>
    </source>
</reference>
<evidence type="ECO:0000313" key="1">
    <source>
        <dbReference type="EMBL" id="KGR84965.1"/>
    </source>
</evidence>
<accession>A0A0A3INB6</accession>
<dbReference type="AlphaFoldDB" id="A0A0A3INB6"/>
<dbReference type="Gene3D" id="1.20.120.1450">
    <property type="match status" value="1"/>
</dbReference>
<dbReference type="STRING" id="1220589.CD32_10930"/>
<dbReference type="EMBL" id="JPVP01000055">
    <property type="protein sequence ID" value="KGR84965.1"/>
    <property type="molecule type" value="Genomic_DNA"/>
</dbReference>
<dbReference type="GO" id="GO:0009234">
    <property type="term" value="P:menaquinone biosynthetic process"/>
    <property type="evidence" value="ECO:0007669"/>
    <property type="project" value="InterPro"/>
</dbReference>
<gene>
    <name evidence="1" type="ORF">CD32_10930</name>
</gene>
<name>A0A0A3INB6_9BACI</name>
<dbReference type="InterPro" id="IPR009920">
    <property type="entry name" value="HEPPP_synth_su1"/>
</dbReference>
<sequence length="244" mass="27855">MDATTIGQAVGQLKTYILDTIQHNTLLKYTGTPLLNEKQLFFLLLPKLNEEAWTEETTTSAMTVGIVHASLAEHDRIHETDATSKEQQLTVLSGDYYSGRYYQLLAQTGNVELIRKLSEAIVDRCEHEITVYEREGRYFQDWVKALSVIETALIERFFYVYRFDSYLEVMQEALTAARLNRELEALIKGEPSVYVNCMQFSLGEQPVGEALRQEISRRKQIVTAILEASTYNEALKQAIVDIVS</sequence>
<evidence type="ECO:0000313" key="2">
    <source>
        <dbReference type="Proteomes" id="UP000030437"/>
    </source>
</evidence>
<dbReference type="SUPFAM" id="SSF48576">
    <property type="entry name" value="Terpenoid synthases"/>
    <property type="match status" value="1"/>
</dbReference>
<dbReference type="RefSeq" id="WP_036154464.1">
    <property type="nucleotide sequence ID" value="NZ_AVCX01000006.1"/>
</dbReference>
<dbReference type="Proteomes" id="UP000030437">
    <property type="component" value="Unassembled WGS sequence"/>
</dbReference>
<dbReference type="eggNOG" id="COG0142">
    <property type="taxonomic scope" value="Bacteria"/>
</dbReference>
<protein>
    <recommendedName>
        <fullName evidence="3">Heptaprenyl diphosphate synthase</fullName>
    </recommendedName>
</protein>
<dbReference type="OrthoDB" id="2417886at2"/>
<evidence type="ECO:0008006" key="3">
    <source>
        <dbReference type="Google" id="ProtNLM"/>
    </source>
</evidence>